<evidence type="ECO:0000259" key="8">
    <source>
        <dbReference type="Pfam" id="PF16177"/>
    </source>
</evidence>
<dbReference type="InterPro" id="IPR025110">
    <property type="entry name" value="AMP-bd_C"/>
</dbReference>
<dbReference type="Pfam" id="PF13193">
    <property type="entry name" value="AMP-binding_C"/>
    <property type="match status" value="1"/>
</dbReference>
<dbReference type="EC" id="6.2.1.1" evidence="2"/>
<name>A0ABD5V9S5_9EURY</name>
<organism evidence="9 10">
    <name type="scientific">Halalkalicoccus tibetensis</name>
    <dbReference type="NCBI Taxonomy" id="175632"/>
    <lineage>
        <taxon>Archaea</taxon>
        <taxon>Methanobacteriati</taxon>
        <taxon>Methanobacteriota</taxon>
        <taxon>Stenosarchaea group</taxon>
        <taxon>Halobacteria</taxon>
        <taxon>Halobacteriales</taxon>
        <taxon>Halococcaceae</taxon>
        <taxon>Halalkalicoccus</taxon>
    </lineage>
</organism>
<protein>
    <recommendedName>
        <fullName evidence="2">acetate--CoA ligase</fullName>
        <ecNumber evidence="2">6.2.1.1</ecNumber>
    </recommendedName>
</protein>
<evidence type="ECO:0000256" key="5">
    <source>
        <dbReference type="ARBA" id="ARBA00022840"/>
    </source>
</evidence>
<evidence type="ECO:0000256" key="3">
    <source>
        <dbReference type="ARBA" id="ARBA00022598"/>
    </source>
</evidence>
<gene>
    <name evidence="9" type="ORF">ACFQGH_17600</name>
</gene>
<keyword evidence="10" id="KW-1185">Reference proteome</keyword>
<dbReference type="InterPro" id="IPR000873">
    <property type="entry name" value="AMP-dep_synth/lig_dom"/>
</dbReference>
<dbReference type="EMBL" id="JBHSXQ010000006">
    <property type="protein sequence ID" value="MFC6907008.1"/>
    <property type="molecule type" value="Genomic_DNA"/>
</dbReference>
<keyword evidence="5" id="KW-0067">ATP-binding</keyword>
<feature type="domain" description="Acetyl-coenzyme A synthetase N-terminal" evidence="8">
    <location>
        <begin position="29"/>
        <end position="82"/>
    </location>
</feature>
<evidence type="ECO:0000256" key="1">
    <source>
        <dbReference type="ARBA" id="ARBA00006432"/>
    </source>
</evidence>
<dbReference type="Gene3D" id="3.40.50.12780">
    <property type="entry name" value="N-terminal domain of ligase-like"/>
    <property type="match status" value="1"/>
</dbReference>
<dbReference type="Pfam" id="PF00501">
    <property type="entry name" value="AMP-binding"/>
    <property type="match status" value="1"/>
</dbReference>
<dbReference type="InterPro" id="IPR042099">
    <property type="entry name" value="ANL_N_sf"/>
</dbReference>
<dbReference type="GO" id="GO:0005524">
    <property type="term" value="F:ATP binding"/>
    <property type="evidence" value="ECO:0007669"/>
    <property type="project" value="UniProtKB-KW"/>
</dbReference>
<dbReference type="InterPro" id="IPR032387">
    <property type="entry name" value="ACAS_N"/>
</dbReference>
<evidence type="ECO:0000259" key="6">
    <source>
        <dbReference type="Pfam" id="PF00501"/>
    </source>
</evidence>
<reference evidence="9 10" key="1">
    <citation type="journal article" date="2019" name="Int. J. Syst. Evol. Microbiol.">
        <title>The Global Catalogue of Microorganisms (GCM) 10K type strain sequencing project: providing services to taxonomists for standard genome sequencing and annotation.</title>
        <authorList>
            <consortium name="The Broad Institute Genomics Platform"/>
            <consortium name="The Broad Institute Genome Sequencing Center for Infectious Disease"/>
            <person name="Wu L."/>
            <person name="Ma J."/>
        </authorList>
    </citation>
    <scope>NUCLEOTIDE SEQUENCE [LARGE SCALE GENOMIC DNA]</scope>
    <source>
        <strain evidence="9 10">CGMCC 1.3240</strain>
    </source>
</reference>
<feature type="domain" description="AMP-dependent synthetase/ligase" evidence="6">
    <location>
        <begin position="89"/>
        <end position="468"/>
    </location>
</feature>
<accession>A0ABD5V9S5</accession>
<evidence type="ECO:0000259" key="7">
    <source>
        <dbReference type="Pfam" id="PF13193"/>
    </source>
</evidence>
<dbReference type="PANTHER" id="PTHR24095">
    <property type="entry name" value="ACETYL-COENZYME A SYNTHETASE"/>
    <property type="match status" value="1"/>
</dbReference>
<dbReference type="InterPro" id="IPR045851">
    <property type="entry name" value="AMP-bd_C_sf"/>
</dbReference>
<dbReference type="RefSeq" id="WP_340605588.1">
    <property type="nucleotide sequence ID" value="NZ_JBBMXV010000006.1"/>
</dbReference>
<comment type="similarity">
    <text evidence="1">Belongs to the ATP-dependent AMP-binding enzyme family.</text>
</comment>
<evidence type="ECO:0000256" key="2">
    <source>
        <dbReference type="ARBA" id="ARBA00013275"/>
    </source>
</evidence>
<dbReference type="Proteomes" id="UP001596312">
    <property type="component" value="Unassembled WGS sequence"/>
</dbReference>
<proteinExistence type="inferred from homology"/>
<evidence type="ECO:0000313" key="9">
    <source>
        <dbReference type="EMBL" id="MFC6907008.1"/>
    </source>
</evidence>
<evidence type="ECO:0000256" key="4">
    <source>
        <dbReference type="ARBA" id="ARBA00022741"/>
    </source>
</evidence>
<dbReference type="Pfam" id="PF16177">
    <property type="entry name" value="ACAS_N"/>
    <property type="match status" value="1"/>
</dbReference>
<keyword evidence="4" id="KW-0547">Nucleotide-binding</keyword>
<keyword evidence="3" id="KW-0436">Ligase</keyword>
<dbReference type="SUPFAM" id="SSF56801">
    <property type="entry name" value="Acetyl-CoA synthetase-like"/>
    <property type="match status" value="1"/>
</dbReference>
<dbReference type="PANTHER" id="PTHR24095:SF14">
    <property type="entry name" value="ACETYL-COENZYME A SYNTHETASE 1"/>
    <property type="match status" value="1"/>
</dbReference>
<feature type="domain" description="AMP-binding enzyme C-terminal" evidence="7">
    <location>
        <begin position="535"/>
        <end position="610"/>
    </location>
</feature>
<dbReference type="Gene3D" id="3.30.300.30">
    <property type="match status" value="1"/>
</dbReference>
<evidence type="ECO:0000313" key="10">
    <source>
        <dbReference type="Proteomes" id="UP001596312"/>
    </source>
</evidence>
<dbReference type="GO" id="GO:0003987">
    <property type="term" value="F:acetate-CoA ligase activity"/>
    <property type="evidence" value="ECO:0007669"/>
    <property type="project" value="UniProtKB-EC"/>
</dbReference>
<sequence length="654" mass="72588">MKEGRCSDPCHSISPPSEFVEQANVTSPEIYETFEEEWPTCWERAASLLEWHQSHSTVLEPTTKPPYYRWFVGGTLNASYNCVDRHVEAGRGDQPAIQWVRETGGTETYTYADLERNVNAVAASLRKIGVNTGDTVALYLPRLPALPIVMLAAARLGAPHVVVFAEYSADVLASFMAETDAEVLVTADGYHQNGAFHPLEPKANRAIEQLEWDVTTVSVDRTGHDSEGWSAEYDYDELRSRHWDSSVEPVSRESDEPLFVCYASGPTGEPVGMEHATGSYLSYVAWTTHAVLDVAPGDTLWCPAGIEWITGHSYIVYGPLALGATTLLYEGAPAYPDKTRPWEIIAENEVTQFYTTPTAIRAFMEWGSEYPNAHDLSSLKLLGTVGQRIEPETWWWFYEHVGGRSCPIVDTWYQAENGGIAISTLPAIHEMRPGSVGKPLPGIDAEIVDATGAPVPAGQSGYLVFERPWPGFFRPVGDEAAATELWTEFGDPPNEWTYFSEDSAVREDGYMTILGRTDDVINIGHYTKNRVHVSEIERVIESLDEIDDVAVICGRHEIMGEAPYAFVVCESDRPTDVRSKVRETVTRELAAPICPVDVYLVPELPRTYSGGVLREALADLLDGERLGDTELLRNPDVLDNIAVEIRHQRTSPTE</sequence>
<comment type="caution">
    <text evidence="9">The sequence shown here is derived from an EMBL/GenBank/DDBJ whole genome shotgun (WGS) entry which is preliminary data.</text>
</comment>
<dbReference type="AlphaFoldDB" id="A0ABD5V9S5"/>